<feature type="repeat" description="ANK" evidence="3">
    <location>
        <begin position="408"/>
        <end position="440"/>
    </location>
</feature>
<dbReference type="SUPFAM" id="SSF55811">
    <property type="entry name" value="Nudix"/>
    <property type="match status" value="1"/>
</dbReference>
<comment type="caution">
    <text evidence="5">The sequence shown here is derived from an EMBL/GenBank/DDBJ whole genome shotgun (WGS) entry which is preliminary data.</text>
</comment>
<protein>
    <recommendedName>
        <fullName evidence="4">Nudix hydrolase domain-containing protein</fullName>
    </recommendedName>
</protein>
<dbReference type="Gene3D" id="1.25.40.20">
    <property type="entry name" value="Ankyrin repeat-containing domain"/>
    <property type="match status" value="3"/>
</dbReference>
<feature type="repeat" description="ANK" evidence="3">
    <location>
        <begin position="574"/>
        <end position="600"/>
    </location>
</feature>
<organism evidence="5 6">
    <name type="scientific">Durusdinium trenchii</name>
    <dbReference type="NCBI Taxonomy" id="1381693"/>
    <lineage>
        <taxon>Eukaryota</taxon>
        <taxon>Sar</taxon>
        <taxon>Alveolata</taxon>
        <taxon>Dinophyceae</taxon>
        <taxon>Suessiales</taxon>
        <taxon>Symbiodiniaceae</taxon>
        <taxon>Durusdinium</taxon>
    </lineage>
</organism>
<accession>A0ABP0R100</accession>
<feature type="repeat" description="ANK" evidence="3">
    <location>
        <begin position="474"/>
        <end position="496"/>
    </location>
</feature>
<dbReference type="Pfam" id="PF12796">
    <property type="entry name" value="Ank_2"/>
    <property type="match status" value="3"/>
</dbReference>
<dbReference type="PROSITE" id="PS51462">
    <property type="entry name" value="NUDIX"/>
    <property type="match status" value="1"/>
</dbReference>
<feature type="repeat" description="ANK" evidence="3">
    <location>
        <begin position="309"/>
        <end position="341"/>
    </location>
</feature>
<name>A0ABP0R100_9DINO</name>
<keyword evidence="1" id="KW-0677">Repeat</keyword>
<evidence type="ECO:0000313" key="6">
    <source>
        <dbReference type="Proteomes" id="UP001642484"/>
    </source>
</evidence>
<dbReference type="SUPFAM" id="SSF48403">
    <property type="entry name" value="Ankyrin repeat"/>
    <property type="match status" value="1"/>
</dbReference>
<dbReference type="PANTHER" id="PTHR24171">
    <property type="entry name" value="ANKYRIN REPEAT DOMAIN-CONTAINING PROTEIN 39-RELATED"/>
    <property type="match status" value="1"/>
</dbReference>
<dbReference type="PROSITE" id="PS50297">
    <property type="entry name" value="ANK_REP_REGION"/>
    <property type="match status" value="6"/>
</dbReference>
<proteinExistence type="predicted"/>
<dbReference type="InterPro" id="IPR000086">
    <property type="entry name" value="NUDIX_hydrolase_dom"/>
</dbReference>
<dbReference type="Proteomes" id="UP001642484">
    <property type="component" value="Unassembled WGS sequence"/>
</dbReference>
<gene>
    <name evidence="5" type="ORF">CCMP2556_LOCUS44821</name>
</gene>
<feature type="repeat" description="ANK" evidence="3">
    <location>
        <begin position="541"/>
        <end position="573"/>
    </location>
</feature>
<dbReference type="Gene3D" id="3.90.79.10">
    <property type="entry name" value="Nucleoside Triphosphate Pyrophosphohydrolase"/>
    <property type="match status" value="1"/>
</dbReference>
<feature type="repeat" description="ANK" evidence="3">
    <location>
        <begin position="441"/>
        <end position="467"/>
    </location>
</feature>
<dbReference type="SMART" id="SM00248">
    <property type="entry name" value="ANK"/>
    <property type="match status" value="9"/>
</dbReference>
<keyword evidence="2 3" id="KW-0040">ANK repeat</keyword>
<dbReference type="PANTHER" id="PTHR24171:SF8">
    <property type="entry name" value="BRCA1-ASSOCIATED RING DOMAIN PROTEIN 1"/>
    <property type="match status" value="1"/>
</dbReference>
<evidence type="ECO:0000259" key="4">
    <source>
        <dbReference type="PROSITE" id="PS51462"/>
    </source>
</evidence>
<sequence>MKPGAFLLLLRPAGDDFEVLLQHRAAHLTNPGTWGLVGGMLSPEERWIYRSNGLPEWLWKRVLRRAALREALEEMGGSESDLAKAKIIFEPLCVQVTQDGQVVRLGRKVVEAVVPAGLTFMEVDEQRSRPLRIGSSHTFVFVYVTPGSRCDAMRQPCTSHAGETMLQRDRQIRWAAEEAAAERRQHAMEGRSMIHLQAAESRRTLLTMSPELFHSKMAGDRSFLEIVKEEVRSRMGIPYLRQKLMLEDQDIPFHSSWQALEKPRELTLLTLDYVDTHGQRLRAMAEAGKVEEAEYCLMLPQEPNAADENGETAALKACRQGHMEMLQLLRYADADLTLGNNDGETPLLLAAQEGHTELVELLLECGAEKESSNCWGETAVLKAAENNHVEILNLLLEAKAHKDKSTWDGTTALILAAGRGNVESVSALLRVGANKNKANHQEETPLFAAAQHGRHDCVHALLQTGADRYKATTRGQAPLFAAAQAGHLETVKLLVEGRRGGDKEARYNGATALYVAALRGHASVVNCLVECHADVNSATPSHETALFVAALRNQEEVVKILCRASADVNKATVDGATPLLVASQEGHDPIVKALLEAGADHCKRMTTGDTPISVAKTNTTKDLFWTTKTARPNMSRFIWA</sequence>
<feature type="domain" description="Nudix hydrolase" evidence="4">
    <location>
        <begin position="1"/>
        <end position="198"/>
    </location>
</feature>
<evidence type="ECO:0000256" key="3">
    <source>
        <dbReference type="PROSITE-ProRule" id="PRU00023"/>
    </source>
</evidence>
<dbReference type="InterPro" id="IPR015797">
    <property type="entry name" value="NUDIX_hydrolase-like_dom_sf"/>
</dbReference>
<dbReference type="InterPro" id="IPR002110">
    <property type="entry name" value="Ankyrin_rpt"/>
</dbReference>
<dbReference type="PROSITE" id="PS50088">
    <property type="entry name" value="ANK_REPEAT"/>
    <property type="match status" value="8"/>
</dbReference>
<feature type="repeat" description="ANK" evidence="3">
    <location>
        <begin position="508"/>
        <end position="540"/>
    </location>
</feature>
<reference evidence="5 6" key="1">
    <citation type="submission" date="2024-02" db="EMBL/GenBank/DDBJ databases">
        <authorList>
            <person name="Chen Y."/>
            <person name="Shah S."/>
            <person name="Dougan E. K."/>
            <person name="Thang M."/>
            <person name="Chan C."/>
        </authorList>
    </citation>
    <scope>NUCLEOTIDE SEQUENCE [LARGE SCALE GENOMIC DNA]</scope>
</reference>
<feature type="repeat" description="ANK" evidence="3">
    <location>
        <begin position="342"/>
        <end position="374"/>
    </location>
</feature>
<dbReference type="PRINTS" id="PR01415">
    <property type="entry name" value="ANKYRIN"/>
</dbReference>
<dbReference type="InterPro" id="IPR036770">
    <property type="entry name" value="Ankyrin_rpt-contain_sf"/>
</dbReference>
<keyword evidence="6" id="KW-1185">Reference proteome</keyword>
<dbReference type="EMBL" id="CAXAMN010025262">
    <property type="protein sequence ID" value="CAK9093894.1"/>
    <property type="molecule type" value="Genomic_DNA"/>
</dbReference>
<evidence type="ECO:0000256" key="2">
    <source>
        <dbReference type="ARBA" id="ARBA00023043"/>
    </source>
</evidence>
<evidence type="ECO:0000313" key="5">
    <source>
        <dbReference type="EMBL" id="CAK9093894.1"/>
    </source>
</evidence>
<evidence type="ECO:0000256" key="1">
    <source>
        <dbReference type="ARBA" id="ARBA00022737"/>
    </source>
</evidence>
<dbReference type="Pfam" id="PF00023">
    <property type="entry name" value="Ank"/>
    <property type="match status" value="1"/>
</dbReference>